<name>A0A9N7RE37_STRHE</name>
<dbReference type="Pfam" id="PF08031">
    <property type="entry name" value="BBE"/>
    <property type="match status" value="1"/>
</dbReference>
<dbReference type="PANTHER" id="PTHR32448">
    <property type="entry name" value="OS08G0158400 PROTEIN"/>
    <property type="match status" value="1"/>
</dbReference>
<feature type="domain" description="FAD-binding PCMH-type" evidence="8">
    <location>
        <begin position="1"/>
        <end position="123"/>
    </location>
</feature>
<dbReference type="Gene3D" id="3.30.465.10">
    <property type="match status" value="1"/>
</dbReference>
<dbReference type="GO" id="GO:0071949">
    <property type="term" value="F:FAD binding"/>
    <property type="evidence" value="ECO:0007669"/>
    <property type="project" value="InterPro"/>
</dbReference>
<evidence type="ECO:0000313" key="10">
    <source>
        <dbReference type="Proteomes" id="UP001153555"/>
    </source>
</evidence>
<keyword evidence="4" id="KW-0285">Flavoprotein</keyword>
<dbReference type="EMBL" id="CACSLK010024540">
    <property type="protein sequence ID" value="CAA0823767.1"/>
    <property type="molecule type" value="Genomic_DNA"/>
</dbReference>
<dbReference type="GO" id="GO:0016491">
    <property type="term" value="F:oxidoreductase activity"/>
    <property type="evidence" value="ECO:0007669"/>
    <property type="project" value="InterPro"/>
</dbReference>
<evidence type="ECO:0000256" key="6">
    <source>
        <dbReference type="ARBA" id="ARBA00022827"/>
    </source>
</evidence>
<dbReference type="InterPro" id="IPR006094">
    <property type="entry name" value="Oxid_FAD_bind_N"/>
</dbReference>
<dbReference type="InterPro" id="IPR036318">
    <property type="entry name" value="FAD-bd_PCMH-like_sf"/>
</dbReference>
<dbReference type="PROSITE" id="PS51387">
    <property type="entry name" value="FAD_PCMH"/>
    <property type="match status" value="1"/>
</dbReference>
<keyword evidence="10" id="KW-1185">Reference proteome</keyword>
<evidence type="ECO:0000256" key="4">
    <source>
        <dbReference type="ARBA" id="ARBA00022630"/>
    </source>
</evidence>
<dbReference type="InterPro" id="IPR016169">
    <property type="entry name" value="FAD-bd_PCMH_sub2"/>
</dbReference>
<dbReference type="AlphaFoldDB" id="A0A9N7RE37"/>
<gene>
    <name evidence="9" type="ORF">SHERM_20911</name>
</gene>
<keyword evidence="6" id="KW-0274">FAD</keyword>
<sequence>MILMSNLNRTKIDLPRETAWIQTGVSLGQLYYEIQTKSSVHAFPAGLYPSVGSGGHISGGGIGTLTRKYGLASDNVLDARIINVNGTILDRKGMGEDLFWALRGGGGSSFGVILAWKLRLVRVPPEVTAFSVRRRLEFDKLENLGLLEKWQGNAYRAPDELFVRLLVQTAPDDDSGEKKFVQVTYNGLFLGPAERFVHLVNRTFPEFNFTVGDCLNRPENNNNGCPNRPCVKKECFKVSWIQSVLYFSGKKPDDPPEILLQKKANMFNFHKGTSDFLKAPVPAEGWRMVHDAMLREEQPMIIIDPLGGKMDRISEDKTPFPHRKGNLFNVQYLTYWWVNNNESEANKHLKWMRDLREKTKPYVAKSPRTAYINYKDLDLGSNDANFSYSQGKVWGEKYFKDNFERLARVKGKVDPSNFFRNELSIPVLLQ</sequence>
<comment type="caution">
    <text evidence="9">The sequence shown here is derived from an EMBL/GenBank/DDBJ whole genome shotgun (WGS) entry which is preliminary data.</text>
</comment>
<keyword evidence="5" id="KW-0732">Signal</keyword>
<evidence type="ECO:0000256" key="1">
    <source>
        <dbReference type="ARBA" id="ARBA00004913"/>
    </source>
</evidence>
<accession>A0A9N7RE37</accession>
<dbReference type="OrthoDB" id="407275at2759"/>
<evidence type="ECO:0000256" key="2">
    <source>
        <dbReference type="ARBA" id="ARBA00005466"/>
    </source>
</evidence>
<dbReference type="Gene3D" id="3.40.462.20">
    <property type="match status" value="1"/>
</dbReference>
<proteinExistence type="inferred from homology"/>
<protein>
    <submittedName>
        <fullName evidence="9">FAD-binding Berberine family protein</fullName>
    </submittedName>
</protein>
<evidence type="ECO:0000256" key="3">
    <source>
        <dbReference type="ARBA" id="ARBA00022589"/>
    </source>
</evidence>
<comment type="pathway">
    <text evidence="1">Alkaloid biosynthesis.</text>
</comment>
<keyword evidence="7" id="KW-0325">Glycoprotein</keyword>
<evidence type="ECO:0000259" key="8">
    <source>
        <dbReference type="PROSITE" id="PS51387"/>
    </source>
</evidence>
<organism evidence="9 10">
    <name type="scientific">Striga hermonthica</name>
    <name type="common">Purple witchweed</name>
    <name type="synonym">Buchnera hermonthica</name>
    <dbReference type="NCBI Taxonomy" id="68872"/>
    <lineage>
        <taxon>Eukaryota</taxon>
        <taxon>Viridiplantae</taxon>
        <taxon>Streptophyta</taxon>
        <taxon>Embryophyta</taxon>
        <taxon>Tracheophyta</taxon>
        <taxon>Spermatophyta</taxon>
        <taxon>Magnoliopsida</taxon>
        <taxon>eudicotyledons</taxon>
        <taxon>Gunneridae</taxon>
        <taxon>Pentapetalae</taxon>
        <taxon>asterids</taxon>
        <taxon>lamiids</taxon>
        <taxon>Lamiales</taxon>
        <taxon>Orobanchaceae</taxon>
        <taxon>Buchnereae</taxon>
        <taxon>Striga</taxon>
    </lineage>
</organism>
<reference evidence="9" key="1">
    <citation type="submission" date="2019-12" db="EMBL/GenBank/DDBJ databases">
        <authorList>
            <person name="Scholes J."/>
        </authorList>
    </citation>
    <scope>NUCLEOTIDE SEQUENCE</scope>
</reference>
<dbReference type="InterPro" id="IPR012951">
    <property type="entry name" value="BBE"/>
</dbReference>
<evidence type="ECO:0000256" key="5">
    <source>
        <dbReference type="ARBA" id="ARBA00022729"/>
    </source>
</evidence>
<dbReference type="SUPFAM" id="SSF56176">
    <property type="entry name" value="FAD-binding/transporter-associated domain-like"/>
    <property type="match status" value="1"/>
</dbReference>
<evidence type="ECO:0000256" key="7">
    <source>
        <dbReference type="ARBA" id="ARBA00023180"/>
    </source>
</evidence>
<dbReference type="InterPro" id="IPR016166">
    <property type="entry name" value="FAD-bd_PCMH"/>
</dbReference>
<dbReference type="Proteomes" id="UP001153555">
    <property type="component" value="Unassembled WGS sequence"/>
</dbReference>
<keyword evidence="3" id="KW-0017">Alkaloid metabolism</keyword>
<evidence type="ECO:0000313" key="9">
    <source>
        <dbReference type="EMBL" id="CAA0823767.1"/>
    </source>
</evidence>
<dbReference type="Pfam" id="PF01565">
    <property type="entry name" value="FAD_binding_4"/>
    <property type="match status" value="1"/>
</dbReference>
<comment type="similarity">
    <text evidence="2">Belongs to the oxygen-dependent FAD-linked oxidoreductase family.</text>
</comment>